<feature type="transmembrane region" description="Helical" evidence="7">
    <location>
        <begin position="220"/>
        <end position="239"/>
    </location>
</feature>
<dbReference type="Pfam" id="PF07690">
    <property type="entry name" value="MFS_1"/>
    <property type="match status" value="1"/>
</dbReference>
<keyword evidence="5 7" id="KW-1133">Transmembrane helix</keyword>
<dbReference type="RefSeq" id="WP_309205261.1">
    <property type="nucleotide sequence ID" value="NZ_CP133586.1"/>
</dbReference>
<dbReference type="InterPro" id="IPR005829">
    <property type="entry name" value="Sugar_transporter_CS"/>
</dbReference>
<feature type="transmembrane region" description="Helical" evidence="7">
    <location>
        <begin position="73"/>
        <end position="92"/>
    </location>
</feature>
<evidence type="ECO:0000256" key="6">
    <source>
        <dbReference type="ARBA" id="ARBA00023136"/>
    </source>
</evidence>
<keyword evidence="10" id="KW-1185">Reference proteome</keyword>
<evidence type="ECO:0000256" key="4">
    <source>
        <dbReference type="ARBA" id="ARBA00022692"/>
    </source>
</evidence>
<name>A0ABY9PJY0_SERFO</name>
<proteinExistence type="predicted"/>
<dbReference type="PANTHER" id="PTHR42718">
    <property type="entry name" value="MAJOR FACILITATOR SUPERFAMILY MULTIDRUG TRANSPORTER MFSC"/>
    <property type="match status" value="1"/>
</dbReference>
<keyword evidence="3" id="KW-1003">Cell membrane</keyword>
<evidence type="ECO:0000256" key="3">
    <source>
        <dbReference type="ARBA" id="ARBA00022475"/>
    </source>
</evidence>
<comment type="subcellular location">
    <subcellularLocation>
        <location evidence="1">Cell membrane</location>
        <topology evidence="1">Multi-pass membrane protein</topology>
    </subcellularLocation>
</comment>
<dbReference type="SUPFAM" id="SSF103473">
    <property type="entry name" value="MFS general substrate transporter"/>
    <property type="match status" value="1"/>
</dbReference>
<dbReference type="PROSITE" id="PS00217">
    <property type="entry name" value="SUGAR_TRANSPORT_2"/>
    <property type="match status" value="1"/>
</dbReference>
<evidence type="ECO:0000313" key="9">
    <source>
        <dbReference type="EMBL" id="WMT13719.1"/>
    </source>
</evidence>
<sequence length="459" mass="49722">MAYRTKVAIVYLLGFFVDLINMFIANVAYPAIGHALQASISQLAWISNGYLLGLTLVIPLSAWLAQRIGGRQVFLLSLVLFMLATTAAGRAGSIEELIGWRVIQGMGGGLLIPIGQTLTYQLFRSHERAGLSAAIMLVGLLAPALSPALGGLIVDHLDWRWVFFSNLPLAAVALLLAILWLRNEPAASEVKRLDVTGLISACLALTLILLGLTRLSEPHLLLQGAILLFAGLLVFAYYLRHSLHHPHPLLNLRLMRDPQLRIAMVVYQCIPGLFIGVSLVAMLYLQNQLGMSATQVGGLMVPWSLASFAAITLTGKVFNRCGPRPLFIAGCVLQGLGMLALSQIGDAGQHSWQIFAFALMGLGGSLCSSTAQSCAFLTIADTQLADASALWNINRQLSFCFGVTLLSLLLNLLLGHMEPLMAYRYCFYLAAASTLFPMLLCLRITNRAIVRHLNAEQGS</sequence>
<feature type="transmembrane region" description="Helical" evidence="7">
    <location>
        <begin position="260"/>
        <end position="284"/>
    </location>
</feature>
<gene>
    <name evidence="9" type="ORF">RFB13_21255</name>
</gene>
<organism evidence="9 10">
    <name type="scientific">Serratia fonticola</name>
    <dbReference type="NCBI Taxonomy" id="47917"/>
    <lineage>
        <taxon>Bacteria</taxon>
        <taxon>Pseudomonadati</taxon>
        <taxon>Pseudomonadota</taxon>
        <taxon>Gammaproteobacteria</taxon>
        <taxon>Enterobacterales</taxon>
        <taxon>Yersiniaceae</taxon>
        <taxon>Serratia</taxon>
    </lineage>
</organism>
<dbReference type="PROSITE" id="PS50850">
    <property type="entry name" value="MFS"/>
    <property type="match status" value="1"/>
</dbReference>
<feature type="transmembrane region" description="Helical" evidence="7">
    <location>
        <begin position="193"/>
        <end position="214"/>
    </location>
</feature>
<accession>A0ABY9PJY0</accession>
<feature type="domain" description="Major facilitator superfamily (MFS) profile" evidence="8">
    <location>
        <begin position="7"/>
        <end position="449"/>
    </location>
</feature>
<evidence type="ECO:0000256" key="5">
    <source>
        <dbReference type="ARBA" id="ARBA00022989"/>
    </source>
</evidence>
<keyword evidence="4 7" id="KW-0812">Transmembrane</keyword>
<reference evidence="9 10" key="1">
    <citation type="submission" date="2023-08" db="EMBL/GenBank/DDBJ databases">
        <title>Complete Genome and Methylome dissection of Serratia fonticola NEB369.</title>
        <authorList>
            <person name="Fomenkov A."/>
            <person name="Roberts R.D."/>
        </authorList>
    </citation>
    <scope>NUCLEOTIDE SEQUENCE [LARGE SCALE GENOMIC DNA]</scope>
    <source>
        <strain evidence="9 10">NEB369</strain>
    </source>
</reference>
<evidence type="ECO:0000256" key="1">
    <source>
        <dbReference type="ARBA" id="ARBA00004651"/>
    </source>
</evidence>
<feature type="transmembrane region" description="Helical" evidence="7">
    <location>
        <begin position="296"/>
        <end position="314"/>
    </location>
</feature>
<dbReference type="Gene3D" id="1.20.1250.20">
    <property type="entry name" value="MFS general substrate transporter like domains"/>
    <property type="match status" value="1"/>
</dbReference>
<keyword evidence="2" id="KW-0813">Transport</keyword>
<feature type="transmembrane region" description="Helical" evidence="7">
    <location>
        <begin position="326"/>
        <end position="345"/>
    </location>
</feature>
<evidence type="ECO:0000313" key="10">
    <source>
        <dbReference type="Proteomes" id="UP001235341"/>
    </source>
</evidence>
<feature type="transmembrane region" description="Helical" evidence="7">
    <location>
        <begin position="49"/>
        <end position="66"/>
    </location>
</feature>
<feature type="transmembrane region" description="Helical" evidence="7">
    <location>
        <begin position="7"/>
        <end position="29"/>
    </location>
</feature>
<feature type="transmembrane region" description="Helical" evidence="7">
    <location>
        <begin position="98"/>
        <end position="119"/>
    </location>
</feature>
<dbReference type="Gene3D" id="1.20.1720.10">
    <property type="entry name" value="Multidrug resistance protein D"/>
    <property type="match status" value="1"/>
</dbReference>
<feature type="transmembrane region" description="Helical" evidence="7">
    <location>
        <begin position="397"/>
        <end position="416"/>
    </location>
</feature>
<evidence type="ECO:0000259" key="8">
    <source>
        <dbReference type="PROSITE" id="PS50850"/>
    </source>
</evidence>
<evidence type="ECO:0000256" key="2">
    <source>
        <dbReference type="ARBA" id="ARBA00022448"/>
    </source>
</evidence>
<dbReference type="EMBL" id="CP133586">
    <property type="protein sequence ID" value="WMT13719.1"/>
    <property type="molecule type" value="Genomic_DNA"/>
</dbReference>
<protein>
    <submittedName>
        <fullName evidence="9">MFS transporter</fullName>
    </submittedName>
</protein>
<keyword evidence="6 7" id="KW-0472">Membrane</keyword>
<dbReference type="InterPro" id="IPR011701">
    <property type="entry name" value="MFS"/>
</dbReference>
<dbReference type="PANTHER" id="PTHR42718:SF46">
    <property type="entry name" value="BLR6921 PROTEIN"/>
    <property type="match status" value="1"/>
</dbReference>
<feature type="transmembrane region" description="Helical" evidence="7">
    <location>
        <begin position="159"/>
        <end position="181"/>
    </location>
</feature>
<feature type="transmembrane region" description="Helical" evidence="7">
    <location>
        <begin position="422"/>
        <end position="442"/>
    </location>
</feature>
<feature type="transmembrane region" description="Helical" evidence="7">
    <location>
        <begin position="351"/>
        <end position="377"/>
    </location>
</feature>
<dbReference type="InterPro" id="IPR036259">
    <property type="entry name" value="MFS_trans_sf"/>
</dbReference>
<dbReference type="InterPro" id="IPR020846">
    <property type="entry name" value="MFS_dom"/>
</dbReference>
<evidence type="ECO:0000256" key="7">
    <source>
        <dbReference type="SAM" id="Phobius"/>
    </source>
</evidence>
<feature type="transmembrane region" description="Helical" evidence="7">
    <location>
        <begin position="131"/>
        <end position="153"/>
    </location>
</feature>
<dbReference type="Proteomes" id="UP001235341">
    <property type="component" value="Chromosome"/>
</dbReference>